<dbReference type="Proteomes" id="UP000183155">
    <property type="component" value="Unassembled WGS sequence"/>
</dbReference>
<reference evidence="1 3" key="1">
    <citation type="submission" date="2015-02" db="EMBL/GenBank/DDBJ databases">
        <title>Pseudomonas helleri sp. nov. and Pseudomonas weihenstephanensis sp. nov., isolated from raw cows milk.</title>
        <authorList>
            <person name="von Neubeck M."/>
            <person name="Huptas C."/>
            <person name="Wenning M."/>
            <person name="Scherer S."/>
        </authorList>
    </citation>
    <scope>NUCLEOTIDE SEQUENCE [LARGE SCALE GENOMIC DNA]</scope>
    <source>
        <strain evidence="1 3">DSM 21104</strain>
    </source>
</reference>
<dbReference type="EMBL" id="FNRS01000001">
    <property type="protein sequence ID" value="SED20653.1"/>
    <property type="molecule type" value="Genomic_DNA"/>
</dbReference>
<dbReference type="RefSeq" id="WP_048383486.1">
    <property type="nucleotide sequence ID" value="NZ_FNRS01000001.1"/>
</dbReference>
<keyword evidence="4" id="KW-1185">Reference proteome</keyword>
<evidence type="ECO:0000313" key="1">
    <source>
        <dbReference type="EMBL" id="KMM82677.1"/>
    </source>
</evidence>
<accession>A0A0J6JG07</accession>
<proteinExistence type="predicted"/>
<organism evidence="1 3">
    <name type="scientific">Pseudomonas taetrolens</name>
    <dbReference type="NCBI Taxonomy" id="47884"/>
    <lineage>
        <taxon>Bacteria</taxon>
        <taxon>Pseudomonadati</taxon>
        <taxon>Pseudomonadota</taxon>
        <taxon>Gammaproteobacteria</taxon>
        <taxon>Pseudomonadales</taxon>
        <taxon>Pseudomonadaceae</taxon>
        <taxon>Pseudomonas</taxon>
    </lineage>
</organism>
<protein>
    <submittedName>
        <fullName evidence="1">Uncharacterized protein</fullName>
    </submittedName>
</protein>
<evidence type="ECO:0000313" key="4">
    <source>
        <dbReference type="Proteomes" id="UP000183155"/>
    </source>
</evidence>
<dbReference type="PATRIC" id="fig|47884.3.peg.21"/>
<reference evidence="2 4" key="2">
    <citation type="submission" date="2016-10" db="EMBL/GenBank/DDBJ databases">
        <authorList>
            <person name="Varghese N."/>
            <person name="Submissions S."/>
        </authorList>
    </citation>
    <scope>NUCLEOTIDE SEQUENCE [LARGE SCALE GENOMIC DNA]</scope>
    <source>
        <strain evidence="2 4">BS3652</strain>
    </source>
</reference>
<dbReference type="OrthoDB" id="6971876at2"/>
<dbReference type="EMBL" id="JYLA01000010">
    <property type="protein sequence ID" value="KMM82677.1"/>
    <property type="molecule type" value="Genomic_DNA"/>
</dbReference>
<evidence type="ECO:0000313" key="3">
    <source>
        <dbReference type="Proteomes" id="UP000036395"/>
    </source>
</evidence>
<name>A0A0J6JG07_PSETA</name>
<dbReference type="Proteomes" id="UP000036395">
    <property type="component" value="Unassembled WGS sequence"/>
</dbReference>
<gene>
    <name evidence="2" type="ORF">SAMN04490203_4065</name>
    <name evidence="1" type="ORF">TU78_20545</name>
</gene>
<evidence type="ECO:0000313" key="2">
    <source>
        <dbReference type="EMBL" id="SED20653.1"/>
    </source>
</evidence>
<sequence length="168" mass="19207">MSIRISSKTLSNYDAHLAFNTATAYLRKSDLANYLIDQLERQHLNLDIDVSTDPTQANQDASNSGTIVWCLRSTVCQSQELPDVAAMLSRTQAEQKAYLSTQWNLMHLLALACQQMNNQLNFRDADATWPWLDENELSARDIENVVARELSELPLPEEQNWNRLLNRV</sequence>
<dbReference type="AlphaFoldDB" id="A0A0J6JG07"/>
<comment type="caution">
    <text evidence="1">The sequence shown here is derived from an EMBL/GenBank/DDBJ whole genome shotgun (WGS) entry which is preliminary data.</text>
</comment>